<feature type="compositionally biased region" description="Basic and acidic residues" evidence="3">
    <location>
        <begin position="1"/>
        <end position="12"/>
    </location>
</feature>
<dbReference type="Proteomes" id="UP000002051">
    <property type="component" value="Chromosome 6"/>
</dbReference>
<evidence type="ECO:0000313" key="6">
    <source>
        <dbReference type="Proteomes" id="UP000002051"/>
    </source>
</evidence>
<feature type="region of interest" description="Disordered" evidence="3">
    <location>
        <begin position="1"/>
        <end position="22"/>
    </location>
</feature>
<reference evidence="4 6" key="1">
    <citation type="journal article" date="2011" name="Nature">
        <title>The Medicago genome provides insight into the evolution of rhizobial symbioses.</title>
        <authorList>
            <person name="Young N.D."/>
            <person name="Debelle F."/>
            <person name="Oldroyd G.E."/>
            <person name="Geurts R."/>
            <person name="Cannon S.B."/>
            <person name="Udvardi M.K."/>
            <person name="Benedito V.A."/>
            <person name="Mayer K.F."/>
            <person name="Gouzy J."/>
            <person name="Schoof H."/>
            <person name="Van de Peer Y."/>
            <person name="Proost S."/>
            <person name="Cook D.R."/>
            <person name="Meyers B.C."/>
            <person name="Spannagl M."/>
            <person name="Cheung F."/>
            <person name="De Mita S."/>
            <person name="Krishnakumar V."/>
            <person name="Gundlach H."/>
            <person name="Zhou S."/>
            <person name="Mudge J."/>
            <person name="Bharti A.K."/>
            <person name="Murray J.D."/>
            <person name="Naoumkina M.A."/>
            <person name="Rosen B."/>
            <person name="Silverstein K.A."/>
            <person name="Tang H."/>
            <person name="Rombauts S."/>
            <person name="Zhao P.X."/>
            <person name="Zhou P."/>
            <person name="Barbe V."/>
            <person name="Bardou P."/>
            <person name="Bechner M."/>
            <person name="Bellec A."/>
            <person name="Berger A."/>
            <person name="Berges H."/>
            <person name="Bidwell S."/>
            <person name="Bisseling T."/>
            <person name="Choisne N."/>
            <person name="Couloux A."/>
            <person name="Denny R."/>
            <person name="Deshpande S."/>
            <person name="Dai X."/>
            <person name="Doyle J.J."/>
            <person name="Dudez A.M."/>
            <person name="Farmer A.D."/>
            <person name="Fouteau S."/>
            <person name="Franken C."/>
            <person name="Gibelin C."/>
            <person name="Gish J."/>
            <person name="Goldstein S."/>
            <person name="Gonzalez A.J."/>
            <person name="Green P.J."/>
            <person name="Hallab A."/>
            <person name="Hartog M."/>
            <person name="Hua A."/>
            <person name="Humphray S.J."/>
            <person name="Jeong D.H."/>
            <person name="Jing Y."/>
            <person name="Jocker A."/>
            <person name="Kenton S.M."/>
            <person name="Kim D.J."/>
            <person name="Klee K."/>
            <person name="Lai H."/>
            <person name="Lang C."/>
            <person name="Lin S."/>
            <person name="Macmil S.L."/>
            <person name="Magdelenat G."/>
            <person name="Matthews L."/>
            <person name="McCorrison J."/>
            <person name="Monaghan E.L."/>
            <person name="Mun J.H."/>
            <person name="Najar F.Z."/>
            <person name="Nicholson C."/>
            <person name="Noirot C."/>
            <person name="O'Bleness M."/>
            <person name="Paule C.R."/>
            <person name="Poulain J."/>
            <person name="Prion F."/>
            <person name="Qin B."/>
            <person name="Qu C."/>
            <person name="Retzel E.F."/>
            <person name="Riddle C."/>
            <person name="Sallet E."/>
            <person name="Samain S."/>
            <person name="Samson N."/>
            <person name="Sanders I."/>
            <person name="Saurat O."/>
            <person name="Scarpelli C."/>
            <person name="Schiex T."/>
            <person name="Segurens B."/>
            <person name="Severin A.J."/>
            <person name="Sherrier D.J."/>
            <person name="Shi R."/>
            <person name="Sims S."/>
            <person name="Singer S.R."/>
            <person name="Sinharoy S."/>
            <person name="Sterck L."/>
            <person name="Viollet A."/>
            <person name="Wang B.B."/>
            <person name="Wang K."/>
            <person name="Wang M."/>
            <person name="Wang X."/>
            <person name="Warfsmann J."/>
            <person name="Weissenbach J."/>
            <person name="White D.D."/>
            <person name="White J.D."/>
            <person name="Wiley G.B."/>
            <person name="Wincker P."/>
            <person name="Xing Y."/>
            <person name="Yang L."/>
            <person name="Yao Z."/>
            <person name="Ying F."/>
            <person name="Zhai J."/>
            <person name="Zhou L."/>
            <person name="Zuber A."/>
            <person name="Denarie J."/>
            <person name="Dixon R.A."/>
            <person name="May G.D."/>
            <person name="Schwartz D.C."/>
            <person name="Rogers J."/>
            <person name="Quetier F."/>
            <person name="Town C.D."/>
            <person name="Roe B.A."/>
        </authorList>
    </citation>
    <scope>NUCLEOTIDE SEQUENCE [LARGE SCALE GENOMIC DNA]</scope>
    <source>
        <strain evidence="4">A17</strain>
        <strain evidence="5 6">cv. Jemalong A17</strain>
    </source>
</reference>
<reference evidence="4 6" key="2">
    <citation type="journal article" date="2014" name="BMC Genomics">
        <title>An improved genome release (version Mt4.0) for the model legume Medicago truncatula.</title>
        <authorList>
            <person name="Tang H."/>
            <person name="Krishnakumar V."/>
            <person name="Bidwell S."/>
            <person name="Rosen B."/>
            <person name="Chan A."/>
            <person name="Zhou S."/>
            <person name="Gentzbittel L."/>
            <person name="Childs K.L."/>
            <person name="Yandell M."/>
            <person name="Gundlach H."/>
            <person name="Mayer K.F."/>
            <person name="Schwartz D.C."/>
            <person name="Town C.D."/>
        </authorList>
    </citation>
    <scope>GENOME REANNOTATION</scope>
    <source>
        <strain evidence="4">A17</strain>
        <strain evidence="5 6">cv. Jemalong A17</strain>
    </source>
</reference>
<dbReference type="PANTHER" id="PTHR35771">
    <property type="entry name" value="TRANSMEMBRANE PROTEIN-RELATED"/>
    <property type="match status" value="1"/>
</dbReference>
<dbReference type="EnsemblPlants" id="KEH25940">
    <property type="protein sequence ID" value="KEH25940"/>
    <property type="gene ID" value="MTR_6g038170"/>
</dbReference>
<evidence type="ECO:0008006" key="7">
    <source>
        <dbReference type="Google" id="ProtNLM"/>
    </source>
</evidence>
<feature type="region of interest" description="Disordered" evidence="3">
    <location>
        <begin position="60"/>
        <end position="79"/>
    </location>
</feature>
<dbReference type="EMBL" id="CM001222">
    <property type="protein sequence ID" value="KEH25940.1"/>
    <property type="molecule type" value="Genomic_DNA"/>
</dbReference>
<feature type="region of interest" description="Disordered" evidence="3">
    <location>
        <begin position="113"/>
        <end position="142"/>
    </location>
</feature>
<dbReference type="HOGENOM" id="CLU_1973785_0_0_1"/>
<gene>
    <name evidence="5" type="primary">25496185</name>
    <name evidence="4" type="ordered locus">MTR_6g038170</name>
</gene>
<keyword evidence="6" id="KW-1185">Reference proteome</keyword>
<dbReference type="PANTHER" id="PTHR35771:SF2">
    <property type="entry name" value="ELICITOR PEPTIDE 6"/>
    <property type="match status" value="1"/>
</dbReference>
<dbReference type="GO" id="GO:0045087">
    <property type="term" value="P:innate immune response"/>
    <property type="evidence" value="ECO:0007669"/>
    <property type="project" value="InterPro"/>
</dbReference>
<comment type="similarity">
    <text evidence="1">Belongs to the brassicaceae elicitor peptide family.</text>
</comment>
<name>A0A072UJE8_MEDTR</name>
<evidence type="ECO:0000256" key="2">
    <source>
        <dbReference type="ARBA" id="ARBA00022821"/>
    </source>
</evidence>
<dbReference type="InterPro" id="IPR035176">
    <property type="entry name" value="PEP"/>
</dbReference>
<evidence type="ECO:0000256" key="1">
    <source>
        <dbReference type="ARBA" id="ARBA00011021"/>
    </source>
</evidence>
<dbReference type="Pfam" id="PF17232">
    <property type="entry name" value="Pep1_7"/>
    <property type="match status" value="1"/>
</dbReference>
<dbReference type="OrthoDB" id="1160919at2759"/>
<dbReference type="AlphaFoldDB" id="A0A072UJE8"/>
<dbReference type="KEGG" id="mtr:25496185"/>
<proteinExistence type="inferred from homology"/>
<evidence type="ECO:0000256" key="3">
    <source>
        <dbReference type="SAM" id="MobiDB-lite"/>
    </source>
</evidence>
<sequence>MGHKEESRRTMEEISPNQEEEVTNERSATFYLYHPCSLLQKFLGTFFKCLGFEIEANKKEHDEVEAHSDAEEDLESNDDGKVLACAEQKECSTSDGQSFQLISTLIIRRGGQRRSDLSMGRGGRRRSDLSTGKGPGINSEFL</sequence>
<evidence type="ECO:0000313" key="4">
    <source>
        <dbReference type="EMBL" id="KEH25940.1"/>
    </source>
</evidence>
<protein>
    <recommendedName>
        <fullName evidence="7">Elicitor peptide</fullName>
    </recommendedName>
</protein>
<reference evidence="5" key="3">
    <citation type="submission" date="2015-04" db="UniProtKB">
        <authorList>
            <consortium name="EnsemblPlants"/>
        </authorList>
    </citation>
    <scope>IDENTIFICATION</scope>
    <source>
        <strain evidence="5">cv. Jemalong A17</strain>
    </source>
</reference>
<keyword evidence="2" id="KW-0611">Plant defense</keyword>
<feature type="compositionally biased region" description="Basic and acidic residues" evidence="3">
    <location>
        <begin position="60"/>
        <end position="69"/>
    </location>
</feature>
<evidence type="ECO:0000313" key="5">
    <source>
        <dbReference type="EnsemblPlants" id="KEH25940"/>
    </source>
</evidence>
<accession>A0A072UJE8</accession>
<organism evidence="4 6">
    <name type="scientific">Medicago truncatula</name>
    <name type="common">Barrel medic</name>
    <name type="synonym">Medicago tribuloides</name>
    <dbReference type="NCBI Taxonomy" id="3880"/>
    <lineage>
        <taxon>Eukaryota</taxon>
        <taxon>Viridiplantae</taxon>
        <taxon>Streptophyta</taxon>
        <taxon>Embryophyta</taxon>
        <taxon>Tracheophyta</taxon>
        <taxon>Spermatophyta</taxon>
        <taxon>Magnoliopsida</taxon>
        <taxon>eudicotyledons</taxon>
        <taxon>Gunneridae</taxon>
        <taxon>Pentapetalae</taxon>
        <taxon>rosids</taxon>
        <taxon>fabids</taxon>
        <taxon>Fabales</taxon>
        <taxon>Fabaceae</taxon>
        <taxon>Papilionoideae</taxon>
        <taxon>50 kb inversion clade</taxon>
        <taxon>NPAAA clade</taxon>
        <taxon>Hologalegina</taxon>
        <taxon>IRL clade</taxon>
        <taxon>Trifolieae</taxon>
        <taxon>Medicago</taxon>
    </lineage>
</organism>